<dbReference type="Gene3D" id="1.10.630.10">
    <property type="entry name" value="Cytochrome P450"/>
    <property type="match status" value="1"/>
</dbReference>
<evidence type="ECO:0000256" key="18">
    <source>
        <dbReference type="ARBA" id="ARBA00023221"/>
    </source>
</evidence>
<keyword evidence="10 20" id="KW-0809">Transit peptide</keyword>
<comment type="cofactor">
    <cofactor evidence="1 20">
        <name>heme</name>
        <dbReference type="ChEBI" id="CHEBI:30413"/>
    </cofactor>
</comment>
<evidence type="ECO:0000256" key="13">
    <source>
        <dbReference type="ARBA" id="ARBA00023033"/>
    </source>
</evidence>
<evidence type="ECO:0000256" key="9">
    <source>
        <dbReference type="ARBA" id="ARBA00022792"/>
    </source>
</evidence>
<evidence type="ECO:0000256" key="16">
    <source>
        <dbReference type="ARBA" id="ARBA00023136"/>
    </source>
</evidence>
<keyword evidence="15 20" id="KW-0496">Mitochondrion</keyword>
<evidence type="ECO:0000256" key="20">
    <source>
        <dbReference type="RuleBase" id="RU364077"/>
    </source>
</evidence>
<keyword evidence="19 20" id="KW-0755">Steroidogenesis</keyword>
<evidence type="ECO:0000256" key="17">
    <source>
        <dbReference type="ARBA" id="ARBA00023166"/>
    </source>
</evidence>
<dbReference type="PANTHER" id="PTHR24279">
    <property type="entry name" value="CYTOCHROME P450"/>
    <property type="match status" value="1"/>
</dbReference>
<keyword evidence="16 20" id="KW-0472">Membrane</keyword>
<dbReference type="Proteomes" id="UP000796761">
    <property type="component" value="Unassembled WGS sequence"/>
</dbReference>
<evidence type="ECO:0000256" key="19">
    <source>
        <dbReference type="ARBA" id="ARBA00023250"/>
    </source>
</evidence>
<dbReference type="EMBL" id="SWJQ01003202">
    <property type="protein sequence ID" value="TRZ05901.1"/>
    <property type="molecule type" value="Genomic_DNA"/>
</dbReference>
<dbReference type="EC" id="1.14.15.6" evidence="4 20"/>
<dbReference type="GO" id="GO:0005743">
    <property type="term" value="C:mitochondrial inner membrane"/>
    <property type="evidence" value="ECO:0007669"/>
    <property type="project" value="UniProtKB-SubCell"/>
</dbReference>
<dbReference type="GO" id="GO:0034650">
    <property type="term" value="P:cortisol metabolic process"/>
    <property type="evidence" value="ECO:0007669"/>
    <property type="project" value="TreeGrafter"/>
</dbReference>
<dbReference type="PANTHER" id="PTHR24279:SF3">
    <property type="entry name" value="CHOLESTEROL SIDE-CHAIN CLEAVAGE ENZYME, MITOCHONDRIAL"/>
    <property type="match status" value="1"/>
</dbReference>
<name>A0A8K1FY52_9PASS</name>
<dbReference type="InterPro" id="IPR036396">
    <property type="entry name" value="Cyt_P450_sf"/>
</dbReference>
<dbReference type="SUPFAM" id="SSF48264">
    <property type="entry name" value="Cytochrome P450"/>
    <property type="match status" value="1"/>
</dbReference>
<sequence>MSPVSPVSPEEKLGVYESVNILSPGDAAALFRAEGALPERFSVPPWVAYRDLRHRPYGVLLKTGEAWRWERLQLNKEALAPGLVPGFVPLLSAVGQDFVRRARAQARHSGRGCWTGDFSQELFRFALE</sequence>
<evidence type="ECO:0000256" key="8">
    <source>
        <dbReference type="ARBA" id="ARBA00022723"/>
    </source>
</evidence>
<proteinExistence type="inferred from homology"/>
<keyword evidence="13 20" id="KW-0503">Monooxygenase</keyword>
<comment type="function">
    <text evidence="20">A cytochrome P450 monooxygenase that catalyzes the side-chain hydroxylation and cleavage of cholesterol to pregnenolone, the precursor of most steroid hormones. Catalyzes three sequential oxidation reactions of cholesterol, namely the hydroxylation at C22 followed with the hydroxylation at C20 to yield 20R,22R-hydroxycholesterol that is further cleaved between C20 and C22 to yield the C21-steroid pregnenolone and 4-methylpentanal. Mechanistically, uses molecular oxygen inserting one oxygen atom into a substrate and reducing the second into a water molecule. Two electrons are provided by NADPH via a two-protein mitochondrial transfer system comprising flavoprotein FDXR (adrenodoxin/ferredoxin reductase) and nonheme iron-sulfur protein FDX1 or FDX2 (adrenodoxin/ferredoxin).</text>
</comment>
<dbReference type="InterPro" id="IPR050479">
    <property type="entry name" value="CYP11_CYP27_families"/>
</dbReference>
<comment type="subcellular location">
    <subcellularLocation>
        <location evidence="20">Mitochondrion inner membrane</location>
        <topology evidence="20">Peripheral membrane protein</topology>
    </subcellularLocation>
    <text evidence="20">Localizes to the matrix side of the mitochondrion inner membrane.</text>
</comment>
<comment type="catalytic activity">
    <reaction evidence="20">
        <text>6 reduced [adrenodoxin] + cholesterol + 3 O2 + 6 H(+) = 4-methylpentanal + pregnenolone + 6 oxidized [adrenodoxin] + 4 H2O</text>
        <dbReference type="Rhea" id="RHEA:35739"/>
        <dbReference type="Rhea" id="RHEA-COMP:9998"/>
        <dbReference type="Rhea" id="RHEA-COMP:9999"/>
        <dbReference type="ChEBI" id="CHEBI:15377"/>
        <dbReference type="ChEBI" id="CHEBI:15378"/>
        <dbReference type="ChEBI" id="CHEBI:15379"/>
        <dbReference type="ChEBI" id="CHEBI:16113"/>
        <dbReference type="ChEBI" id="CHEBI:16581"/>
        <dbReference type="ChEBI" id="CHEBI:17998"/>
        <dbReference type="ChEBI" id="CHEBI:33737"/>
        <dbReference type="ChEBI" id="CHEBI:33738"/>
        <dbReference type="EC" id="1.14.15.6"/>
    </reaction>
</comment>
<evidence type="ECO:0000256" key="12">
    <source>
        <dbReference type="ARBA" id="ARBA00023004"/>
    </source>
</evidence>
<keyword evidence="9" id="KW-0999">Mitochondrion inner membrane</keyword>
<evidence type="ECO:0000256" key="15">
    <source>
        <dbReference type="ARBA" id="ARBA00023128"/>
    </source>
</evidence>
<dbReference type="GO" id="GO:0006704">
    <property type="term" value="P:glucocorticoid biosynthetic process"/>
    <property type="evidence" value="ECO:0007669"/>
    <property type="project" value="TreeGrafter"/>
</dbReference>
<protein>
    <recommendedName>
        <fullName evidence="5 20">Cholesterol side-chain cleavage enzyme, mitochondrial</fullName>
        <ecNumber evidence="4 20">1.14.15.6</ecNumber>
    </recommendedName>
    <alternativeName>
        <fullName evidence="20">Cholesterol desmolase</fullName>
    </alternativeName>
</protein>
<evidence type="ECO:0000256" key="10">
    <source>
        <dbReference type="ARBA" id="ARBA00022946"/>
    </source>
</evidence>
<comment type="caution">
    <text evidence="21">The sequence shown here is derived from an EMBL/GenBank/DDBJ whole genome shotgun (WGS) entry which is preliminary data.</text>
</comment>
<evidence type="ECO:0000256" key="5">
    <source>
        <dbReference type="ARBA" id="ARBA00019844"/>
    </source>
</evidence>
<dbReference type="GO" id="GO:0006700">
    <property type="term" value="P:C21-steroid hormone biosynthetic process"/>
    <property type="evidence" value="ECO:0007669"/>
    <property type="project" value="TreeGrafter"/>
</dbReference>
<keyword evidence="17 20" id="KW-1207">Sterol metabolism</keyword>
<dbReference type="GO" id="GO:0020037">
    <property type="term" value="F:heme binding"/>
    <property type="evidence" value="ECO:0007669"/>
    <property type="project" value="InterPro"/>
</dbReference>
<dbReference type="InterPro" id="IPR001128">
    <property type="entry name" value="Cyt_P450"/>
</dbReference>
<dbReference type="UniPathway" id="UPA00229"/>
<keyword evidence="11 20" id="KW-0560">Oxidoreductase</keyword>
<keyword evidence="7 20" id="KW-0349">Heme</keyword>
<evidence type="ECO:0000313" key="22">
    <source>
        <dbReference type="Proteomes" id="UP000796761"/>
    </source>
</evidence>
<evidence type="ECO:0000256" key="11">
    <source>
        <dbReference type="ARBA" id="ARBA00023002"/>
    </source>
</evidence>
<dbReference type="OrthoDB" id="3945418at2759"/>
<evidence type="ECO:0000256" key="6">
    <source>
        <dbReference type="ARBA" id="ARBA00022548"/>
    </source>
</evidence>
<dbReference type="GO" id="GO:0071375">
    <property type="term" value="P:cellular response to peptide hormone stimulus"/>
    <property type="evidence" value="ECO:0007669"/>
    <property type="project" value="TreeGrafter"/>
</dbReference>
<comment type="similarity">
    <text evidence="3 20">Belongs to the cytochrome P450 family.</text>
</comment>
<evidence type="ECO:0000256" key="3">
    <source>
        <dbReference type="ARBA" id="ARBA00010617"/>
    </source>
</evidence>
<keyword evidence="8 20" id="KW-0479">Metal-binding</keyword>
<dbReference type="Pfam" id="PF00067">
    <property type="entry name" value="p450"/>
    <property type="match status" value="1"/>
</dbReference>
<keyword evidence="18 20" id="KW-0753">Steroid metabolism</keyword>
<organism evidence="21 22">
    <name type="scientific">Zosterops borbonicus</name>
    <dbReference type="NCBI Taxonomy" id="364589"/>
    <lineage>
        <taxon>Eukaryota</taxon>
        <taxon>Metazoa</taxon>
        <taxon>Chordata</taxon>
        <taxon>Craniata</taxon>
        <taxon>Vertebrata</taxon>
        <taxon>Euteleostomi</taxon>
        <taxon>Archelosauria</taxon>
        <taxon>Archosauria</taxon>
        <taxon>Dinosauria</taxon>
        <taxon>Saurischia</taxon>
        <taxon>Theropoda</taxon>
        <taxon>Coelurosauria</taxon>
        <taxon>Aves</taxon>
        <taxon>Neognathae</taxon>
        <taxon>Neoaves</taxon>
        <taxon>Telluraves</taxon>
        <taxon>Australaves</taxon>
        <taxon>Passeriformes</taxon>
        <taxon>Sylvioidea</taxon>
        <taxon>Zosteropidae</taxon>
        <taxon>Zosterops</taxon>
    </lineage>
</organism>
<dbReference type="GO" id="GO:0008203">
    <property type="term" value="P:cholesterol metabolic process"/>
    <property type="evidence" value="ECO:0007669"/>
    <property type="project" value="UniProtKB-KW"/>
</dbReference>
<feature type="non-terminal residue" evidence="21">
    <location>
        <position position="1"/>
    </location>
</feature>
<gene>
    <name evidence="21" type="ORF">HGM15179_021206</name>
</gene>
<reference evidence="21" key="1">
    <citation type="submission" date="2019-04" db="EMBL/GenBank/DDBJ databases">
        <title>Genome assembly of Zosterops borbonicus 15179.</title>
        <authorList>
            <person name="Leroy T."/>
            <person name="Anselmetti Y."/>
            <person name="Tilak M.-K."/>
            <person name="Nabholz B."/>
        </authorList>
    </citation>
    <scope>NUCLEOTIDE SEQUENCE</scope>
    <source>
        <strain evidence="21">HGM_15179</strain>
        <tissue evidence="21">Muscle</tissue>
    </source>
</reference>
<comment type="pathway">
    <text evidence="2 20">Lipid metabolism; C21-steroid hormone metabolism.</text>
</comment>
<evidence type="ECO:0000313" key="21">
    <source>
        <dbReference type="EMBL" id="TRZ05901.1"/>
    </source>
</evidence>
<keyword evidence="6 20" id="KW-0153">Cholesterol metabolism</keyword>
<evidence type="ECO:0000256" key="7">
    <source>
        <dbReference type="ARBA" id="ARBA00022617"/>
    </source>
</evidence>
<evidence type="ECO:0000256" key="2">
    <source>
        <dbReference type="ARBA" id="ARBA00005108"/>
    </source>
</evidence>
<dbReference type="AlphaFoldDB" id="A0A8K1FY52"/>
<keyword evidence="14 20" id="KW-0443">Lipid metabolism</keyword>
<dbReference type="GO" id="GO:0008386">
    <property type="term" value="F:cholesterol monooxygenase (side-chain-cleaving) activity"/>
    <property type="evidence" value="ECO:0007669"/>
    <property type="project" value="UniProtKB-EC"/>
</dbReference>
<evidence type="ECO:0000256" key="4">
    <source>
        <dbReference type="ARBA" id="ARBA00012764"/>
    </source>
</evidence>
<evidence type="ECO:0000256" key="1">
    <source>
        <dbReference type="ARBA" id="ARBA00001971"/>
    </source>
</evidence>
<dbReference type="GO" id="GO:0005506">
    <property type="term" value="F:iron ion binding"/>
    <property type="evidence" value="ECO:0007669"/>
    <property type="project" value="InterPro"/>
</dbReference>
<keyword evidence="12 20" id="KW-0408">Iron</keyword>
<keyword evidence="22" id="KW-1185">Reference proteome</keyword>
<evidence type="ECO:0000256" key="14">
    <source>
        <dbReference type="ARBA" id="ARBA00023098"/>
    </source>
</evidence>
<accession>A0A8K1FY52</accession>